<dbReference type="InterPro" id="IPR043504">
    <property type="entry name" value="Peptidase_S1_PA_chymotrypsin"/>
</dbReference>
<keyword evidence="4" id="KW-1015">Disulfide bond</keyword>
<evidence type="ECO:0000313" key="8">
    <source>
        <dbReference type="EMBL" id="CAG9138664.1"/>
    </source>
</evidence>
<dbReference type="Proteomes" id="UP000653454">
    <property type="component" value="Unassembled WGS sequence"/>
</dbReference>
<accession>A0A8S4GFW4</accession>
<dbReference type="InterPro" id="IPR001254">
    <property type="entry name" value="Trypsin_dom"/>
</dbReference>
<feature type="domain" description="Peptidase S1" evidence="7">
    <location>
        <begin position="249"/>
        <end position="478"/>
    </location>
</feature>
<feature type="domain" description="Peptidase S1" evidence="7">
    <location>
        <begin position="13"/>
        <end position="258"/>
    </location>
</feature>
<dbReference type="InterPro" id="IPR009003">
    <property type="entry name" value="Peptidase_S1_PA"/>
</dbReference>
<evidence type="ECO:0000256" key="1">
    <source>
        <dbReference type="ARBA" id="ARBA00022670"/>
    </source>
</evidence>
<protein>
    <submittedName>
        <fullName evidence="8">(diamondback moth) hypothetical protein</fullName>
    </submittedName>
</protein>
<evidence type="ECO:0000256" key="2">
    <source>
        <dbReference type="ARBA" id="ARBA00022801"/>
    </source>
</evidence>
<dbReference type="CDD" id="cd00190">
    <property type="entry name" value="Tryp_SPc"/>
    <property type="match status" value="2"/>
</dbReference>
<keyword evidence="2 6" id="KW-0378">Hydrolase</keyword>
<dbReference type="Pfam" id="PF00089">
    <property type="entry name" value="Trypsin"/>
    <property type="match status" value="2"/>
</dbReference>
<comment type="similarity">
    <text evidence="5">Belongs to the peptidase S1 family. CLIP subfamily.</text>
</comment>
<gene>
    <name evidence="8" type="ORF">PLXY2_LOCUS16917</name>
</gene>
<comment type="caution">
    <text evidence="8">The sequence shown here is derived from an EMBL/GenBank/DDBJ whole genome shotgun (WGS) entry which is preliminary data.</text>
</comment>
<keyword evidence="9" id="KW-1185">Reference proteome</keyword>
<evidence type="ECO:0000259" key="7">
    <source>
        <dbReference type="PROSITE" id="PS50240"/>
    </source>
</evidence>
<dbReference type="PRINTS" id="PR00722">
    <property type="entry name" value="CHYMOTRYPSIN"/>
</dbReference>
<evidence type="ECO:0000256" key="4">
    <source>
        <dbReference type="ARBA" id="ARBA00023157"/>
    </source>
</evidence>
<evidence type="ECO:0000256" key="3">
    <source>
        <dbReference type="ARBA" id="ARBA00022825"/>
    </source>
</evidence>
<dbReference type="PANTHER" id="PTHR24276">
    <property type="entry name" value="POLYSERASE-RELATED"/>
    <property type="match status" value="1"/>
</dbReference>
<dbReference type="FunFam" id="2.40.10.10:FF:000002">
    <property type="entry name" value="Transmembrane protease serine"/>
    <property type="match status" value="1"/>
</dbReference>
<organism evidence="8 9">
    <name type="scientific">Plutella xylostella</name>
    <name type="common">Diamondback moth</name>
    <name type="synonym">Plutella maculipennis</name>
    <dbReference type="NCBI Taxonomy" id="51655"/>
    <lineage>
        <taxon>Eukaryota</taxon>
        <taxon>Metazoa</taxon>
        <taxon>Ecdysozoa</taxon>
        <taxon>Arthropoda</taxon>
        <taxon>Hexapoda</taxon>
        <taxon>Insecta</taxon>
        <taxon>Pterygota</taxon>
        <taxon>Neoptera</taxon>
        <taxon>Endopterygota</taxon>
        <taxon>Lepidoptera</taxon>
        <taxon>Glossata</taxon>
        <taxon>Ditrysia</taxon>
        <taxon>Yponomeutoidea</taxon>
        <taxon>Plutellidae</taxon>
        <taxon>Plutella</taxon>
    </lineage>
</organism>
<dbReference type="InterPro" id="IPR033116">
    <property type="entry name" value="TRYPSIN_SER"/>
</dbReference>
<keyword evidence="1 6" id="KW-0645">Protease</keyword>
<dbReference type="GO" id="GO:0004252">
    <property type="term" value="F:serine-type endopeptidase activity"/>
    <property type="evidence" value="ECO:0007669"/>
    <property type="project" value="InterPro"/>
</dbReference>
<dbReference type="PROSITE" id="PS00135">
    <property type="entry name" value="TRYPSIN_SER"/>
    <property type="match status" value="1"/>
</dbReference>
<keyword evidence="3 6" id="KW-0720">Serine protease</keyword>
<evidence type="ECO:0000256" key="6">
    <source>
        <dbReference type="RuleBase" id="RU363034"/>
    </source>
</evidence>
<dbReference type="PANTHER" id="PTHR24276:SF91">
    <property type="entry name" value="AT26814P-RELATED"/>
    <property type="match status" value="1"/>
</dbReference>
<dbReference type="AlphaFoldDB" id="A0A8S4GFW4"/>
<dbReference type="EMBL" id="CAJHNJ030000708">
    <property type="protein sequence ID" value="CAG9138664.1"/>
    <property type="molecule type" value="Genomic_DNA"/>
</dbReference>
<dbReference type="GO" id="GO:0006508">
    <property type="term" value="P:proteolysis"/>
    <property type="evidence" value="ECO:0007669"/>
    <property type="project" value="UniProtKB-KW"/>
</dbReference>
<dbReference type="InterPro" id="IPR018114">
    <property type="entry name" value="TRYPSIN_HIS"/>
</dbReference>
<feature type="non-terminal residue" evidence="8">
    <location>
        <position position="481"/>
    </location>
</feature>
<reference evidence="8" key="1">
    <citation type="submission" date="2020-11" db="EMBL/GenBank/DDBJ databases">
        <authorList>
            <person name="Whiteford S."/>
        </authorList>
    </citation>
    <scope>NUCLEOTIDE SEQUENCE</scope>
</reference>
<dbReference type="InterPro" id="IPR050430">
    <property type="entry name" value="Peptidase_S1"/>
</dbReference>
<dbReference type="InterPro" id="IPR001314">
    <property type="entry name" value="Peptidase_S1A"/>
</dbReference>
<dbReference type="SUPFAM" id="SSF50494">
    <property type="entry name" value="Trypsin-like serine proteases"/>
    <property type="match status" value="2"/>
</dbReference>
<dbReference type="PROSITE" id="PS00134">
    <property type="entry name" value="TRYPSIN_HIS"/>
    <property type="match status" value="1"/>
</dbReference>
<evidence type="ECO:0000313" key="9">
    <source>
        <dbReference type="Proteomes" id="UP000653454"/>
    </source>
</evidence>
<dbReference type="Gene3D" id="2.40.10.10">
    <property type="entry name" value="Trypsin-like serine proteases"/>
    <property type="match status" value="2"/>
</dbReference>
<name>A0A8S4GFW4_PLUXY</name>
<dbReference type="PROSITE" id="PS50240">
    <property type="entry name" value="TRYPSIN_DOM"/>
    <property type="match status" value="2"/>
</dbReference>
<evidence type="ECO:0000256" key="5">
    <source>
        <dbReference type="ARBA" id="ARBA00024195"/>
    </source>
</evidence>
<dbReference type="SMART" id="SM00020">
    <property type="entry name" value="Tryp_SPc"/>
    <property type="match status" value="2"/>
</dbReference>
<sequence length="481" mass="50505">SVAATAVFEHNKIVGGEETTVEQYPSIVQVEFLLSTGWDQSCAGTIITSSVVVSAAHCFVEDEARKVVVDVDTRRIRAGSSIRNSGGTIVKLISFRNHPEFGILAEDDADISLLYLAQELVFSASVQPAPIPPQGAQLPDDSAVTHAGWGRTTPGGEMSPVVREVTIYTVNHAECADRWVSAITENMICAGILDVGGKGSCQGDSGGPLYHDGCLVGVVSFGAICADALLPGVSTPSVAATAVFEHNKIVGGEETTVEQYPSIVQVEFLYSIGWYQSCAGTIITSSVVVSAAHCFDDAAVDTRRIRAGSSFRNSGGTIVGLLSFRNHPEYGILANQDADISLLYLAQELVFSASVQPAPIPPQDKQLPDDSAVTHAGWGLTTPGGEISPVLREVTIYTVNHAECADRWGSAITENMICAGILDVGGKGSCQGDSGGPLYHDGCLVGVVSFGSICADAQLPGVSTRVSAYTTWILDNKDNPV</sequence>
<proteinExistence type="inferred from homology"/>